<comment type="subcellular location">
    <subcellularLocation>
        <location evidence="1">Membrane</location>
    </subcellularLocation>
</comment>
<evidence type="ECO:0000313" key="6">
    <source>
        <dbReference type="EMBL" id="TQF00860.1"/>
    </source>
</evidence>
<dbReference type="SUPFAM" id="SSF103088">
    <property type="entry name" value="OmpA-like"/>
    <property type="match status" value="1"/>
</dbReference>
<feature type="domain" description="Motility protein B-like N-terminal" evidence="5">
    <location>
        <begin position="13"/>
        <end position="66"/>
    </location>
</feature>
<dbReference type="PANTHER" id="PTHR30329">
    <property type="entry name" value="STATOR ELEMENT OF FLAGELLAR MOTOR COMPLEX"/>
    <property type="match status" value="1"/>
</dbReference>
<keyword evidence="3 4" id="KW-0472">Membrane</keyword>
<dbReference type="EMBL" id="VIFK01000004">
    <property type="protein sequence ID" value="TQF00860.1"/>
    <property type="molecule type" value="Genomic_DNA"/>
</dbReference>
<organism evidence="6 7">
    <name type="scientific">Spiribacter salinus</name>
    <dbReference type="NCBI Taxonomy" id="1335746"/>
    <lineage>
        <taxon>Bacteria</taxon>
        <taxon>Pseudomonadati</taxon>
        <taxon>Pseudomonadota</taxon>
        <taxon>Gammaproteobacteria</taxon>
        <taxon>Chromatiales</taxon>
        <taxon>Ectothiorhodospiraceae</taxon>
        <taxon>Spiribacter</taxon>
    </lineage>
</organism>
<protein>
    <submittedName>
        <fullName evidence="6">Chemotaxis protein MotB</fullName>
    </submittedName>
</protein>
<evidence type="ECO:0000256" key="2">
    <source>
        <dbReference type="ARBA" id="ARBA00022692"/>
    </source>
</evidence>
<keyword evidence="2 4" id="KW-0812">Transmembrane</keyword>
<evidence type="ECO:0000256" key="3">
    <source>
        <dbReference type="ARBA" id="ARBA00023136"/>
    </source>
</evidence>
<dbReference type="GO" id="GO:0016020">
    <property type="term" value="C:membrane"/>
    <property type="evidence" value="ECO:0007669"/>
    <property type="project" value="UniProtKB-SubCell"/>
</dbReference>
<evidence type="ECO:0000259" key="5">
    <source>
        <dbReference type="Pfam" id="PF13677"/>
    </source>
</evidence>
<evidence type="ECO:0000256" key="1">
    <source>
        <dbReference type="ARBA" id="ARBA00004370"/>
    </source>
</evidence>
<gene>
    <name evidence="6" type="ORF">FKY71_01265</name>
</gene>
<comment type="caution">
    <text evidence="6">The sequence shown here is derived from an EMBL/GenBank/DDBJ whole genome shotgun (WGS) entry which is preliminary data.</text>
</comment>
<accession>A0A540VVS6</accession>
<dbReference type="PANTHER" id="PTHR30329:SF21">
    <property type="entry name" value="LIPOPROTEIN YIAD-RELATED"/>
    <property type="match status" value="1"/>
</dbReference>
<dbReference type="InterPro" id="IPR036737">
    <property type="entry name" value="OmpA-like_sf"/>
</dbReference>
<name>A0A540VVS6_9GAMM</name>
<sequence length="286" mass="31039">MSAQSNVAPVIIKRKKKISGGGHHGGAWKVAYADFVTAMMAFFLLMWLLNATTEQQRKGVADYFSPTVPINRISGGGDGNFGGDSVFSEMTLPQNGTGATNARPTESRQARGEMGLLEEGEASKEAVEREEAEAFDEIEKALYGRGGESRVSDEALQHIITRVTDEGLIVEIFDTESAPLFGPGSAEPGPLLRELAEVIADISALVANDIAIGGYTRAEPVVLERNPVWNLSTARADAMRLLLEEQDLARVRIKRMTGHADRSPAVSNPMAVRNNRLEVIFLRSDK</sequence>
<dbReference type="Proteomes" id="UP000315400">
    <property type="component" value="Unassembled WGS sequence"/>
</dbReference>
<evidence type="ECO:0000313" key="7">
    <source>
        <dbReference type="Proteomes" id="UP000315400"/>
    </source>
</evidence>
<feature type="transmembrane region" description="Helical" evidence="4">
    <location>
        <begin position="30"/>
        <end position="49"/>
    </location>
</feature>
<dbReference type="Pfam" id="PF13677">
    <property type="entry name" value="MotB_plug"/>
    <property type="match status" value="1"/>
</dbReference>
<reference evidence="6 7" key="1">
    <citation type="submission" date="2019-06" db="EMBL/GenBank/DDBJ databases">
        <title>Metagenome assembled Genome of Spiribacter salinus SL48-SHIP from the microbial mat of Salt Lake 48 (Novosibirsk region, Russia).</title>
        <authorList>
            <person name="Shipova A."/>
            <person name="Rozanov A.S."/>
            <person name="Bryanskaya A.V."/>
            <person name="Peltek S.E."/>
        </authorList>
    </citation>
    <scope>NUCLEOTIDE SEQUENCE [LARGE SCALE GENOMIC DNA]</scope>
    <source>
        <strain evidence="6">SL48-SHIP-2</strain>
    </source>
</reference>
<dbReference type="InterPro" id="IPR050330">
    <property type="entry name" value="Bact_OuterMem_StrucFunc"/>
</dbReference>
<keyword evidence="4" id="KW-1133">Transmembrane helix</keyword>
<dbReference type="InterPro" id="IPR025713">
    <property type="entry name" value="MotB-like_N_dom"/>
</dbReference>
<dbReference type="AlphaFoldDB" id="A0A540VVS6"/>
<proteinExistence type="predicted"/>
<evidence type="ECO:0000256" key="4">
    <source>
        <dbReference type="SAM" id="Phobius"/>
    </source>
</evidence>
<dbReference type="Gene3D" id="3.30.1330.60">
    <property type="entry name" value="OmpA-like domain"/>
    <property type="match status" value="1"/>
</dbReference>